<sequence>MNADNPLWLIVGVVGCFLATAAILSLLFQLYRDRAEETAAEDNSLMNPKVSILGLLIYGILGAAAFFVLAVPLQMPFVGLVAFVGALVIGFFQQEKARREAIFKFEEGLPTLLARWSNDMAGGLSFDRAVQASYADATPLIRQILAAILPKLGEDPVSAFQDAQMRMERRGVRSEAFAMVVAVVSAGARAGKLGPALASVSEALQDVENLKLKVAKESESGRRNVALMMGLGVLIAIAVNVIELPGDEKAAPTVVSQIMFGMSIAMVVGAWIAAYLVSRSKV</sequence>
<name>A0A037ZK05_9RHOB</name>
<protein>
    <recommendedName>
        <fullName evidence="4">Type II secretion system protein GspF domain-containing protein</fullName>
    </recommendedName>
</protein>
<gene>
    <name evidence="2" type="ORF">ACMU_08905</name>
</gene>
<evidence type="ECO:0000313" key="2">
    <source>
        <dbReference type="EMBL" id="KAJ55877.1"/>
    </source>
</evidence>
<keyword evidence="1" id="KW-0812">Transmembrane</keyword>
<accession>A0A037ZK05</accession>
<feature type="transmembrane region" description="Helical" evidence="1">
    <location>
        <begin position="75"/>
        <end position="92"/>
    </location>
</feature>
<evidence type="ECO:0000313" key="3">
    <source>
        <dbReference type="Proteomes" id="UP000026249"/>
    </source>
</evidence>
<evidence type="ECO:0000256" key="1">
    <source>
        <dbReference type="SAM" id="Phobius"/>
    </source>
</evidence>
<organism evidence="2 3">
    <name type="scientific">Actibacterium mucosum KCTC 23349</name>
    <dbReference type="NCBI Taxonomy" id="1454373"/>
    <lineage>
        <taxon>Bacteria</taxon>
        <taxon>Pseudomonadati</taxon>
        <taxon>Pseudomonadota</taxon>
        <taxon>Alphaproteobacteria</taxon>
        <taxon>Rhodobacterales</taxon>
        <taxon>Roseobacteraceae</taxon>
        <taxon>Actibacterium</taxon>
    </lineage>
</organism>
<keyword evidence="1" id="KW-1133">Transmembrane helix</keyword>
<feature type="transmembrane region" description="Helical" evidence="1">
    <location>
        <begin position="6"/>
        <end position="30"/>
    </location>
</feature>
<evidence type="ECO:0008006" key="4">
    <source>
        <dbReference type="Google" id="ProtNLM"/>
    </source>
</evidence>
<dbReference type="EMBL" id="JFKE01000003">
    <property type="protein sequence ID" value="KAJ55877.1"/>
    <property type="molecule type" value="Genomic_DNA"/>
</dbReference>
<reference evidence="2 3" key="1">
    <citation type="submission" date="2014-03" db="EMBL/GenBank/DDBJ databases">
        <title>Draft Genome Sequence of Actibacterium mucosum KCTC 23349, a Marine Alphaproteobacterium with Complex Ionic Requirements Isolated from Mediterranean Seawater at Malvarrosa Beach, Valencia, Spain.</title>
        <authorList>
            <person name="Arahal D.R."/>
            <person name="Shao Z."/>
            <person name="Lai Q."/>
            <person name="Pujalte M.J."/>
        </authorList>
    </citation>
    <scope>NUCLEOTIDE SEQUENCE [LARGE SCALE GENOMIC DNA]</scope>
    <source>
        <strain evidence="2 3">KCTC 23349</strain>
    </source>
</reference>
<keyword evidence="1" id="KW-0472">Membrane</keyword>
<dbReference type="AlphaFoldDB" id="A0A037ZK05"/>
<proteinExistence type="predicted"/>
<dbReference type="Proteomes" id="UP000026249">
    <property type="component" value="Unassembled WGS sequence"/>
</dbReference>
<keyword evidence="3" id="KW-1185">Reference proteome</keyword>
<feature type="transmembrane region" description="Helical" evidence="1">
    <location>
        <begin position="225"/>
        <end position="242"/>
    </location>
</feature>
<dbReference type="RefSeq" id="WP_035257887.1">
    <property type="nucleotide sequence ID" value="NZ_JFKE01000003.1"/>
</dbReference>
<feature type="transmembrane region" description="Helical" evidence="1">
    <location>
        <begin position="254"/>
        <end position="277"/>
    </location>
</feature>
<feature type="transmembrane region" description="Helical" evidence="1">
    <location>
        <begin position="50"/>
        <end position="69"/>
    </location>
</feature>
<comment type="caution">
    <text evidence="2">The sequence shown here is derived from an EMBL/GenBank/DDBJ whole genome shotgun (WGS) entry which is preliminary data.</text>
</comment>
<dbReference type="STRING" id="1454373.ACMU_08905"/>